<comment type="caution">
    <text evidence="1">The sequence shown here is derived from an EMBL/GenBank/DDBJ whole genome shotgun (WGS) entry which is preliminary data.</text>
</comment>
<accession>A0AAE4BTD7</accession>
<dbReference type="Proteomes" id="UP001185092">
    <property type="component" value="Unassembled WGS sequence"/>
</dbReference>
<dbReference type="RefSeq" id="WP_309943474.1">
    <property type="nucleotide sequence ID" value="NZ_AP025305.1"/>
</dbReference>
<proteinExistence type="predicted"/>
<sequence length="62" mass="7412">MSVKKSQLVIVKKFSLSERSEFENFREQEEILVKFSLPRFFAYFLINGESKKKESKQPQSHQ</sequence>
<reference evidence="1" key="1">
    <citation type="submission" date="2023-07" db="EMBL/GenBank/DDBJ databases">
        <title>Genomic Encyclopedia of Type Strains, Phase IV (KMG-IV): sequencing the most valuable type-strain genomes for metagenomic binning, comparative biology and taxonomic classification.</title>
        <authorList>
            <person name="Goeker M."/>
        </authorList>
    </citation>
    <scope>NUCLEOTIDE SEQUENCE</scope>
    <source>
        <strain evidence="1">DSM 26174</strain>
    </source>
</reference>
<name>A0AAE4BTD7_9BACT</name>
<gene>
    <name evidence="1" type="ORF">HNQ88_005191</name>
</gene>
<dbReference type="EMBL" id="JAVDQD010000020">
    <property type="protein sequence ID" value="MDR6242094.1"/>
    <property type="molecule type" value="Genomic_DNA"/>
</dbReference>
<organism evidence="1 2">
    <name type="scientific">Aureibacter tunicatorum</name>
    <dbReference type="NCBI Taxonomy" id="866807"/>
    <lineage>
        <taxon>Bacteria</taxon>
        <taxon>Pseudomonadati</taxon>
        <taxon>Bacteroidota</taxon>
        <taxon>Cytophagia</taxon>
        <taxon>Cytophagales</taxon>
        <taxon>Persicobacteraceae</taxon>
        <taxon>Aureibacter</taxon>
    </lineage>
</organism>
<keyword evidence="2" id="KW-1185">Reference proteome</keyword>
<evidence type="ECO:0000313" key="1">
    <source>
        <dbReference type="EMBL" id="MDR6242094.1"/>
    </source>
</evidence>
<dbReference type="AlphaFoldDB" id="A0AAE4BTD7"/>
<evidence type="ECO:0000313" key="2">
    <source>
        <dbReference type="Proteomes" id="UP001185092"/>
    </source>
</evidence>
<protein>
    <submittedName>
        <fullName evidence="1">Uncharacterized protein</fullName>
    </submittedName>
</protein>